<feature type="domain" description="Outer membrane protein beta-barrel" evidence="1">
    <location>
        <begin position="29"/>
        <end position="217"/>
    </location>
</feature>
<name>A0A4R7F0T1_9FLAO</name>
<comment type="caution">
    <text evidence="2">The sequence shown here is derived from an EMBL/GenBank/DDBJ whole genome shotgun (WGS) entry which is preliminary data.</text>
</comment>
<evidence type="ECO:0000259" key="1">
    <source>
        <dbReference type="Pfam" id="PF13568"/>
    </source>
</evidence>
<evidence type="ECO:0000313" key="2">
    <source>
        <dbReference type="EMBL" id="TDS58820.1"/>
    </source>
</evidence>
<sequence length="269" mass="31158">MAAFSLTGAAQAQEWYLEGSGYFVREAGSDKVSLSNSSTGYSLGLGYQHYLNQHWSLGLGLSYTNGEFSYRERSIRRQYTEVDLEGDQFEFRYQASSFSERVHWRTLNFPLTIQYQTGAQVQWYIRTGVSYGLQLGNATYRLQWRDLRTSGYYPQWDAELRGPEFVGFGTFGHPVRKGNMRLKNRFSWLLETGVKQNYSTGNSLYLGVFLELGLNDIRPKKEDLSQEISYTHDVENPLSYPSVWNQSRFKDAVLNSYTFGFRMRYAFGK</sequence>
<evidence type="ECO:0000313" key="3">
    <source>
        <dbReference type="Proteomes" id="UP000295215"/>
    </source>
</evidence>
<dbReference type="Gene3D" id="2.40.160.20">
    <property type="match status" value="1"/>
</dbReference>
<accession>A0A4R7F0T1</accession>
<dbReference type="Proteomes" id="UP000295215">
    <property type="component" value="Unassembled WGS sequence"/>
</dbReference>
<organism evidence="2 3">
    <name type="scientific">Myroides indicus</name>
    <dbReference type="NCBI Taxonomy" id="1323422"/>
    <lineage>
        <taxon>Bacteria</taxon>
        <taxon>Pseudomonadati</taxon>
        <taxon>Bacteroidota</taxon>
        <taxon>Flavobacteriia</taxon>
        <taxon>Flavobacteriales</taxon>
        <taxon>Flavobacteriaceae</taxon>
        <taxon>Myroides</taxon>
    </lineage>
</organism>
<dbReference type="InterPro" id="IPR025665">
    <property type="entry name" value="Beta-barrel_OMP_2"/>
</dbReference>
<reference evidence="2 3" key="1">
    <citation type="submission" date="2019-03" db="EMBL/GenBank/DDBJ databases">
        <title>Genomic Encyclopedia of Archaeal and Bacterial Type Strains, Phase II (KMG-II): from individual species to whole genera.</title>
        <authorList>
            <person name="Goeker M."/>
        </authorList>
    </citation>
    <scope>NUCLEOTIDE SEQUENCE [LARGE SCALE GENOMIC DNA]</scope>
    <source>
        <strain evidence="2 3">DSM 28213</strain>
    </source>
</reference>
<dbReference type="EMBL" id="SOAG01000011">
    <property type="protein sequence ID" value="TDS58820.1"/>
    <property type="molecule type" value="Genomic_DNA"/>
</dbReference>
<dbReference type="Pfam" id="PF13568">
    <property type="entry name" value="OMP_b-brl_2"/>
    <property type="match status" value="1"/>
</dbReference>
<dbReference type="AlphaFoldDB" id="A0A4R7F0T1"/>
<proteinExistence type="predicted"/>
<gene>
    <name evidence="2" type="ORF">C8P70_1112</name>
</gene>
<dbReference type="RefSeq" id="WP_166666176.1">
    <property type="nucleotide sequence ID" value="NZ_SOAG01000011.1"/>
</dbReference>
<keyword evidence="3" id="KW-1185">Reference proteome</keyword>
<protein>
    <submittedName>
        <fullName evidence="2">Outer membrane protein with beta-barrel domain</fullName>
    </submittedName>
</protein>